<name>A0A2M8W0Y2_9RHOB</name>
<dbReference type="RefSeq" id="WP_100369560.1">
    <property type="nucleotide sequence ID" value="NZ_PGTY01000004.1"/>
</dbReference>
<evidence type="ECO:0000313" key="3">
    <source>
        <dbReference type="Proteomes" id="UP000228531"/>
    </source>
</evidence>
<comment type="caution">
    <text evidence="2">The sequence shown here is derived from an EMBL/GenBank/DDBJ whole genome shotgun (WGS) entry which is preliminary data.</text>
</comment>
<sequence length="187" mass="20683">MLKSRFQFFGTAAIGFGLAAGTVYLLMARITLAHIETVSGQVPLDLRPSGYTFHDVAELFNGLGEDGLRYYLTRQLPLDTLYPALLALTMVCTMCWFGQRLPNSKLVRTGIALSIGTAVFDYCENLGIAVMIISWPNLSETLVRLFSVASIAKSGLTVLALVLLFLIALRWIRQRKADVQQQPPNEN</sequence>
<evidence type="ECO:0000313" key="2">
    <source>
        <dbReference type="EMBL" id="PJI84569.1"/>
    </source>
</evidence>
<feature type="transmembrane region" description="Helical" evidence="1">
    <location>
        <begin position="80"/>
        <end position="98"/>
    </location>
</feature>
<dbReference type="OrthoDB" id="5198105at2"/>
<feature type="transmembrane region" description="Helical" evidence="1">
    <location>
        <begin position="110"/>
        <end position="133"/>
    </location>
</feature>
<keyword evidence="3" id="KW-1185">Reference proteome</keyword>
<gene>
    <name evidence="2" type="ORF">BC777_3630</name>
</gene>
<protein>
    <submittedName>
        <fullName evidence="2">Uncharacterized protein</fullName>
    </submittedName>
</protein>
<feature type="transmembrane region" description="Helical" evidence="1">
    <location>
        <begin position="145"/>
        <end position="169"/>
    </location>
</feature>
<evidence type="ECO:0000256" key="1">
    <source>
        <dbReference type="SAM" id="Phobius"/>
    </source>
</evidence>
<keyword evidence="1" id="KW-1133">Transmembrane helix</keyword>
<feature type="transmembrane region" description="Helical" evidence="1">
    <location>
        <begin position="7"/>
        <end position="27"/>
    </location>
</feature>
<accession>A0A2M8W0Y2</accession>
<dbReference type="AlphaFoldDB" id="A0A2M8W0Y2"/>
<keyword evidence="1" id="KW-0472">Membrane</keyword>
<reference evidence="2 3" key="1">
    <citation type="submission" date="2017-11" db="EMBL/GenBank/DDBJ databases">
        <title>Genomic Encyclopedia of Archaeal and Bacterial Type Strains, Phase II (KMG-II): From Individual Species to Whole Genera.</title>
        <authorList>
            <person name="Goeker M."/>
        </authorList>
    </citation>
    <scope>NUCLEOTIDE SEQUENCE [LARGE SCALE GENOMIC DNA]</scope>
    <source>
        <strain evidence="2 3">DSM 29128</strain>
    </source>
</reference>
<keyword evidence="1" id="KW-0812">Transmembrane</keyword>
<organism evidence="2 3">
    <name type="scientific">Yoonia maricola</name>
    <dbReference type="NCBI Taxonomy" id="420999"/>
    <lineage>
        <taxon>Bacteria</taxon>
        <taxon>Pseudomonadati</taxon>
        <taxon>Pseudomonadota</taxon>
        <taxon>Alphaproteobacteria</taxon>
        <taxon>Rhodobacterales</taxon>
        <taxon>Paracoccaceae</taxon>
        <taxon>Yoonia</taxon>
    </lineage>
</organism>
<dbReference type="EMBL" id="PGTY01000004">
    <property type="protein sequence ID" value="PJI84569.1"/>
    <property type="molecule type" value="Genomic_DNA"/>
</dbReference>
<dbReference type="Proteomes" id="UP000228531">
    <property type="component" value="Unassembled WGS sequence"/>
</dbReference>
<proteinExistence type="predicted"/>